<dbReference type="Gene3D" id="3.20.20.10">
    <property type="entry name" value="Alanine racemase"/>
    <property type="match status" value="1"/>
</dbReference>
<dbReference type="Pfam" id="PF01168">
    <property type="entry name" value="Ala_racemase_N"/>
    <property type="match status" value="1"/>
</dbReference>
<dbReference type="PATRIC" id="fig|396597.7.peg.5501"/>
<evidence type="ECO:0000256" key="2">
    <source>
        <dbReference type="ARBA" id="ARBA00022898"/>
    </source>
</evidence>
<gene>
    <name evidence="5" type="ORF">BamMEX5DRAFT_2594</name>
</gene>
<dbReference type="PANTHER" id="PTHR30511:SF3">
    <property type="entry name" value="LYSINE RACEMASE"/>
    <property type="match status" value="1"/>
</dbReference>
<dbReference type="RefSeq" id="WP_006758535.1">
    <property type="nucleotide sequence ID" value="NZ_ABLK01000068.1"/>
</dbReference>
<proteinExistence type="predicted"/>
<dbReference type="PANTHER" id="PTHR30511">
    <property type="entry name" value="ALANINE RACEMASE"/>
    <property type="match status" value="1"/>
</dbReference>
<comment type="caution">
    <text evidence="5">The sequence shown here is derived from an EMBL/GenBank/DDBJ whole genome shotgun (WGS) entry which is preliminary data.</text>
</comment>
<dbReference type="GO" id="GO:0005829">
    <property type="term" value="C:cytosol"/>
    <property type="evidence" value="ECO:0007669"/>
    <property type="project" value="TreeGrafter"/>
</dbReference>
<dbReference type="SUPFAM" id="SSF51419">
    <property type="entry name" value="PLP-binding barrel"/>
    <property type="match status" value="1"/>
</dbReference>
<feature type="domain" description="Alanine racemase N-terminal" evidence="4">
    <location>
        <begin position="6"/>
        <end position="225"/>
    </location>
</feature>
<evidence type="ECO:0000313" key="5">
    <source>
        <dbReference type="EMBL" id="EDT41633.1"/>
    </source>
</evidence>
<organism evidence="5 6">
    <name type="scientific">Burkholderia ambifaria MEX-5</name>
    <dbReference type="NCBI Taxonomy" id="396597"/>
    <lineage>
        <taxon>Bacteria</taxon>
        <taxon>Pseudomonadati</taxon>
        <taxon>Pseudomonadota</taxon>
        <taxon>Betaproteobacteria</taxon>
        <taxon>Burkholderiales</taxon>
        <taxon>Burkholderiaceae</taxon>
        <taxon>Burkholderia</taxon>
        <taxon>Burkholderia cepacia complex</taxon>
    </lineage>
</organism>
<dbReference type="Proteomes" id="UP000004814">
    <property type="component" value="Unassembled WGS sequence"/>
</dbReference>
<protein>
    <recommendedName>
        <fullName evidence="4">Alanine racemase N-terminal domain-containing protein</fullName>
    </recommendedName>
</protein>
<reference evidence="5 6" key="1">
    <citation type="submission" date="2008-03" db="EMBL/GenBank/DDBJ databases">
        <title>Sequencing of the draft genome and assembly of Burkholderia ambifaria MEX-5.</title>
        <authorList>
            <consortium name="US DOE Joint Genome Institute (JGI-PGF)"/>
            <person name="Copeland A."/>
            <person name="Lucas S."/>
            <person name="Lapidus A."/>
            <person name="Glavina del Rio T."/>
            <person name="Dalin E."/>
            <person name="Tice H."/>
            <person name="Bruce D."/>
            <person name="Goodwin L."/>
            <person name="Pitluck S."/>
            <person name="Larimer F."/>
            <person name="Land M.L."/>
            <person name="Hauser L."/>
            <person name="Tiedje J."/>
            <person name="Richardson P."/>
        </authorList>
    </citation>
    <scope>NUCLEOTIDE SEQUENCE [LARGE SCALE GENOMIC DNA]</scope>
    <source>
        <strain evidence="5 6">MEX-5</strain>
    </source>
</reference>
<keyword evidence="3" id="KW-0413">Isomerase</keyword>
<dbReference type="InterPro" id="IPR000821">
    <property type="entry name" value="Ala_racemase"/>
</dbReference>
<sequence length="365" mass="40229">MSKLIIDLEKIRHNLGVIKRACDRRDLKLNAVLKSCQLLPEVVNALIQCDIERMSFSGPVDFTSAGPGKLPHTTLLKMPAPSGIDSVVRYANSSVNSELGTVKQLADAAARDGLRHEIVVMVDLGDRREGILPNEIKRFSEQIRNLLSDYIAFSGIGVNFGCLSSYCPSDHEFSLIDDLVWTAQKIIGYRLPRISIGGSILLDRVLSDGYLGMANELRVGEAIFLGTSPGRQGAHTDLFDDAFVYSGEILEIKDKPRHCDRWNTETMKRAVVNFGSLNTVPEGLHCLDHGARYVGNTSDYTVFDVTRCERSLKAGDVLRFIPDYEALAQCLISPYNLHEIRDRTSFTSGKKNSAGAMGYAASAMP</sequence>
<dbReference type="InterPro" id="IPR001608">
    <property type="entry name" value="Ala_racemase_N"/>
</dbReference>
<accession>B1T478</accession>
<evidence type="ECO:0000256" key="1">
    <source>
        <dbReference type="ARBA" id="ARBA00001933"/>
    </source>
</evidence>
<evidence type="ECO:0000313" key="6">
    <source>
        <dbReference type="Proteomes" id="UP000004814"/>
    </source>
</evidence>
<evidence type="ECO:0000259" key="4">
    <source>
        <dbReference type="Pfam" id="PF01168"/>
    </source>
</evidence>
<dbReference type="EMBL" id="ABLK01000068">
    <property type="protein sequence ID" value="EDT41633.1"/>
    <property type="molecule type" value="Genomic_DNA"/>
</dbReference>
<dbReference type="GO" id="GO:0008784">
    <property type="term" value="F:alanine racemase activity"/>
    <property type="evidence" value="ECO:0007669"/>
    <property type="project" value="TreeGrafter"/>
</dbReference>
<evidence type="ECO:0000256" key="3">
    <source>
        <dbReference type="ARBA" id="ARBA00023235"/>
    </source>
</evidence>
<dbReference type="InterPro" id="IPR029066">
    <property type="entry name" value="PLP-binding_barrel"/>
</dbReference>
<dbReference type="CDD" id="cd06815">
    <property type="entry name" value="PLPDE_III_AR_like_1"/>
    <property type="match status" value="1"/>
</dbReference>
<keyword evidence="2" id="KW-0663">Pyridoxal phosphate</keyword>
<dbReference type="GO" id="GO:0030170">
    <property type="term" value="F:pyridoxal phosphate binding"/>
    <property type="evidence" value="ECO:0007669"/>
    <property type="project" value="TreeGrafter"/>
</dbReference>
<comment type="cofactor">
    <cofactor evidence="1">
        <name>pyridoxal 5'-phosphate</name>
        <dbReference type="ChEBI" id="CHEBI:597326"/>
    </cofactor>
</comment>
<dbReference type="AlphaFoldDB" id="B1T478"/>
<name>B1T478_9BURK</name>